<accession>A0A412NM94</accession>
<gene>
    <name evidence="1" type="ORF">DWX36_03180</name>
</gene>
<evidence type="ECO:0000313" key="2">
    <source>
        <dbReference type="Proteomes" id="UP000283834"/>
    </source>
</evidence>
<dbReference type="Proteomes" id="UP000283834">
    <property type="component" value="Unassembled WGS sequence"/>
</dbReference>
<dbReference type="EMBL" id="QRWQ01000002">
    <property type="protein sequence ID" value="RGT41299.1"/>
    <property type="molecule type" value="Genomic_DNA"/>
</dbReference>
<reference evidence="1 2" key="1">
    <citation type="submission" date="2018-08" db="EMBL/GenBank/DDBJ databases">
        <title>A genome reference for cultivated species of the human gut microbiota.</title>
        <authorList>
            <person name="Zou Y."/>
            <person name="Xue W."/>
            <person name="Luo G."/>
        </authorList>
    </citation>
    <scope>NUCLEOTIDE SEQUENCE [LARGE SCALE GENOMIC DNA]</scope>
    <source>
        <strain evidence="1 2">AF19-16AC</strain>
    </source>
</reference>
<organism evidence="1 2">
    <name type="scientific">Mediterraneibacter gnavus</name>
    <name type="common">Ruminococcus gnavus</name>
    <dbReference type="NCBI Taxonomy" id="33038"/>
    <lineage>
        <taxon>Bacteria</taxon>
        <taxon>Bacillati</taxon>
        <taxon>Bacillota</taxon>
        <taxon>Clostridia</taxon>
        <taxon>Lachnospirales</taxon>
        <taxon>Lachnospiraceae</taxon>
        <taxon>Mediterraneibacter</taxon>
    </lineage>
</organism>
<comment type="caution">
    <text evidence="1">The sequence shown here is derived from an EMBL/GenBank/DDBJ whole genome shotgun (WGS) entry which is preliminary data.</text>
</comment>
<dbReference type="AlphaFoldDB" id="A0A412NM94"/>
<proteinExistence type="predicted"/>
<evidence type="ECO:0000313" key="1">
    <source>
        <dbReference type="EMBL" id="RGT41299.1"/>
    </source>
</evidence>
<name>A0A412NM94_MEDGN</name>
<protein>
    <submittedName>
        <fullName evidence="1">Uncharacterized protein</fullName>
    </submittedName>
</protein>
<sequence>MTVFFNFFKKSATKQLLAYRYGARKGNLTFFQNYSLNRGFHSLYGVKEDFRNLQQNKVFIPYMKWKLRKSKLF</sequence>